<dbReference type="Proteomes" id="UP000829069">
    <property type="component" value="Chromosome"/>
</dbReference>
<evidence type="ECO:0000256" key="1">
    <source>
        <dbReference type="SAM" id="Phobius"/>
    </source>
</evidence>
<dbReference type="InterPro" id="IPR002711">
    <property type="entry name" value="HNH"/>
</dbReference>
<organism evidence="3 4">
    <name type="scientific">Arthrobacter sulfonylureivorans</name>
    <dbReference type="NCBI Taxonomy" id="2486855"/>
    <lineage>
        <taxon>Bacteria</taxon>
        <taxon>Bacillati</taxon>
        <taxon>Actinomycetota</taxon>
        <taxon>Actinomycetes</taxon>
        <taxon>Micrococcales</taxon>
        <taxon>Micrococcaceae</taxon>
        <taxon>Arthrobacter</taxon>
    </lineage>
</organism>
<dbReference type="InterPro" id="IPR003615">
    <property type="entry name" value="HNH_nuc"/>
</dbReference>
<dbReference type="Pfam" id="PF01844">
    <property type="entry name" value="HNH"/>
    <property type="match status" value="1"/>
</dbReference>
<proteinExistence type="predicted"/>
<dbReference type="RefSeq" id="WP_241913567.1">
    <property type="nucleotide sequence ID" value="NZ_CP093326.1"/>
</dbReference>
<keyword evidence="1" id="KW-0812">Transmembrane</keyword>
<keyword evidence="4" id="KW-1185">Reference proteome</keyword>
<reference evidence="3 4" key="1">
    <citation type="submission" date="2022-03" db="EMBL/GenBank/DDBJ databases">
        <title>Isotopic signatures of nitrous oxide derived from detoxification processes.</title>
        <authorList>
            <person name="Behrendt U."/>
            <person name="Buchen C."/>
            <person name="Well R."/>
            <person name="Ulrich A."/>
            <person name="Rohe L."/>
            <person name="Kolb S."/>
            <person name="Schloter M."/>
            <person name="Horn M.A."/>
            <person name="Augustin J."/>
        </authorList>
    </citation>
    <scope>NUCLEOTIDE SEQUENCE [LARGE SCALE GENOMIC DNA]</scope>
    <source>
        <strain evidence="3 4">S4-C24</strain>
    </source>
</reference>
<keyword evidence="3" id="KW-0378">Hydrolase</keyword>
<dbReference type="CDD" id="cd00085">
    <property type="entry name" value="HNHc"/>
    <property type="match status" value="1"/>
</dbReference>
<name>A0ABY3WC62_9MICC</name>
<accession>A0ABY3WC62</accession>
<keyword evidence="3" id="KW-0255">Endonuclease</keyword>
<keyword evidence="1" id="KW-1133">Transmembrane helix</keyword>
<dbReference type="EMBL" id="CP093326">
    <property type="protein sequence ID" value="UNK45319.1"/>
    <property type="molecule type" value="Genomic_DNA"/>
</dbReference>
<feature type="transmembrane region" description="Helical" evidence="1">
    <location>
        <begin position="57"/>
        <end position="79"/>
    </location>
</feature>
<evidence type="ECO:0000259" key="2">
    <source>
        <dbReference type="Pfam" id="PF01844"/>
    </source>
</evidence>
<keyword evidence="1" id="KW-0472">Membrane</keyword>
<sequence length="204" mass="22536">MYELGMIYWSRRITLWAFVAALAWLAYAALSAALGTGLLHGIRQLLAGGGPEALLQAVWPVLGWIGPPVLVLVAVAVAVRIRRSRDVRRRDPLRKFNREQRREGLARAGGQCELEVGRHRRCPNPATIADHFFPWKKGGATVMTNFVAACASCDRSKGTSIPSPTSRQRLEERRHSYFPAGVPVQAGERNEISGRTHTAAWLMG</sequence>
<keyword evidence="3" id="KW-0540">Nuclease</keyword>
<dbReference type="Gene3D" id="1.10.30.50">
    <property type="match status" value="1"/>
</dbReference>
<protein>
    <submittedName>
        <fullName evidence="3">HNH endonuclease</fullName>
    </submittedName>
</protein>
<evidence type="ECO:0000313" key="3">
    <source>
        <dbReference type="EMBL" id="UNK45319.1"/>
    </source>
</evidence>
<gene>
    <name evidence="3" type="ORF">MNQ99_15485</name>
</gene>
<feature type="domain" description="HNH" evidence="2">
    <location>
        <begin position="125"/>
        <end position="159"/>
    </location>
</feature>
<dbReference type="GO" id="GO:0004519">
    <property type="term" value="F:endonuclease activity"/>
    <property type="evidence" value="ECO:0007669"/>
    <property type="project" value="UniProtKB-KW"/>
</dbReference>
<evidence type="ECO:0000313" key="4">
    <source>
        <dbReference type="Proteomes" id="UP000829069"/>
    </source>
</evidence>